<reference evidence="3 4" key="1">
    <citation type="journal article" date="2007" name="PLoS Pathog.">
        <title>Genome sequence of Babesia bovis and comparative analysis of apicomplexan hemoprotozoa.</title>
        <authorList>
            <person name="Brayton K.A."/>
            <person name="Lau A.O.T."/>
            <person name="Herndon D.R."/>
            <person name="Hannick L."/>
            <person name="Kappmeyer L.S."/>
            <person name="Berens S.J."/>
            <person name="Bidwell S.L."/>
            <person name="Brown W.C."/>
            <person name="Crabtree J."/>
            <person name="Fadrosh D."/>
            <person name="Feldblum T."/>
            <person name="Forberger H.A."/>
            <person name="Haas B.J."/>
            <person name="Howell J.M."/>
            <person name="Khouri H."/>
            <person name="Koo H."/>
            <person name="Mann D.J."/>
            <person name="Norimine J."/>
            <person name="Paulsen I.T."/>
            <person name="Radune D."/>
            <person name="Ren Q."/>
            <person name="Smith R.K. Jr."/>
            <person name="Suarez C.E."/>
            <person name="White O."/>
            <person name="Wortman J.R."/>
            <person name="Knowles D.P. Jr."/>
            <person name="McElwain T.F."/>
            <person name="Nene V.M."/>
        </authorList>
    </citation>
    <scope>NUCLEOTIDE SEQUENCE [LARGE SCALE GENOMIC DNA]</scope>
    <source>
        <strain evidence="3">T2Bo</strain>
    </source>
</reference>
<protein>
    <submittedName>
        <fullName evidence="3">DnaJ domain containing protein</fullName>
    </submittedName>
</protein>
<dbReference type="InterPro" id="IPR052243">
    <property type="entry name" value="Mito_inner_membrane_organizer"/>
</dbReference>
<dbReference type="Gene3D" id="1.10.287.110">
    <property type="entry name" value="DnaJ domain"/>
    <property type="match status" value="1"/>
</dbReference>
<gene>
    <name evidence="3" type="ORF">BBOV_III002440</name>
</gene>
<name>A7AMM6_BABBO</name>
<dbReference type="GO" id="GO:0042407">
    <property type="term" value="P:cristae formation"/>
    <property type="evidence" value="ECO:0007669"/>
    <property type="project" value="TreeGrafter"/>
</dbReference>
<dbReference type="PRINTS" id="PR00625">
    <property type="entry name" value="JDOMAIN"/>
</dbReference>
<evidence type="ECO:0000256" key="1">
    <source>
        <dbReference type="ARBA" id="ARBA00023186"/>
    </source>
</evidence>
<evidence type="ECO:0000259" key="2">
    <source>
        <dbReference type="PROSITE" id="PS50076"/>
    </source>
</evidence>
<dbReference type="PANTHER" id="PTHR44157">
    <property type="entry name" value="DNAJ HOMOLOG SUBFAMILY C MEMBER 11"/>
    <property type="match status" value="1"/>
</dbReference>
<proteinExistence type="predicted"/>
<dbReference type="PROSITE" id="PS00636">
    <property type="entry name" value="DNAJ_1"/>
    <property type="match status" value="1"/>
</dbReference>
<dbReference type="InterPro" id="IPR001623">
    <property type="entry name" value="DnaJ_domain"/>
</dbReference>
<dbReference type="KEGG" id="bbo:BBOV_III002440"/>
<dbReference type="Pfam" id="PF11875">
    <property type="entry name" value="DnaJ-like_C11_C"/>
    <property type="match status" value="1"/>
</dbReference>
<dbReference type="RefSeq" id="XP_001611378.1">
    <property type="nucleotide sequence ID" value="XM_001611328.1"/>
</dbReference>
<comment type="caution">
    <text evidence="3">The sequence shown here is derived from an EMBL/GenBank/DDBJ whole genome shotgun (WGS) entry which is preliminary data.</text>
</comment>
<dbReference type="CDD" id="cd06257">
    <property type="entry name" value="DnaJ"/>
    <property type="match status" value="1"/>
</dbReference>
<reference evidence="4" key="2">
    <citation type="journal article" date="2020" name="Data Brief">
        <title>Transcriptome dataset of Babesia bovis life stages within vertebrate and invertebrate hosts.</title>
        <authorList>
            <person name="Ueti M.W."/>
            <person name="Johnson W.C."/>
            <person name="Kappmeyer L.S."/>
            <person name="Herndon D.R."/>
            <person name="Mousel M.R."/>
            <person name="Reif K.E."/>
            <person name="Taus N.S."/>
            <person name="Ifeonu O.O."/>
            <person name="Silva J.C."/>
            <person name="Suarez C.E."/>
            <person name="Brayton K.A."/>
        </authorList>
    </citation>
    <scope>NUCLEOTIDE SEQUENCE [LARGE SCALE GENOMIC DNA]</scope>
</reference>
<dbReference type="GeneID" id="5479624"/>
<dbReference type="GO" id="GO:0005739">
    <property type="term" value="C:mitochondrion"/>
    <property type="evidence" value="ECO:0007669"/>
    <property type="project" value="GOC"/>
</dbReference>
<evidence type="ECO:0000313" key="3">
    <source>
        <dbReference type="EMBL" id="EDO07810.1"/>
    </source>
</evidence>
<keyword evidence="4" id="KW-1185">Reference proteome</keyword>
<dbReference type="STRING" id="5865.A7AMM6"/>
<dbReference type="eggNOG" id="KOG0714">
    <property type="taxonomic scope" value="Eukaryota"/>
</dbReference>
<dbReference type="EMBL" id="AAXT01000001">
    <property type="protein sequence ID" value="EDO07810.1"/>
    <property type="molecule type" value="Genomic_DNA"/>
</dbReference>
<dbReference type="Proteomes" id="UP000002173">
    <property type="component" value="Unassembled WGS sequence"/>
</dbReference>
<dbReference type="PROSITE" id="PS50076">
    <property type="entry name" value="DNAJ_2"/>
    <property type="match status" value="1"/>
</dbReference>
<dbReference type="SMART" id="SM00271">
    <property type="entry name" value="DnaJ"/>
    <property type="match status" value="1"/>
</dbReference>
<dbReference type="AlphaFoldDB" id="A7AMM6"/>
<dbReference type="VEuPathDB" id="PiroplasmaDB:BBOV_III002440"/>
<dbReference type="SUPFAM" id="SSF46565">
    <property type="entry name" value="Chaperone J-domain"/>
    <property type="match status" value="1"/>
</dbReference>
<keyword evidence="1" id="KW-0143">Chaperone</keyword>
<evidence type="ECO:0000313" key="4">
    <source>
        <dbReference type="Proteomes" id="UP000002173"/>
    </source>
</evidence>
<dbReference type="InterPro" id="IPR024586">
    <property type="entry name" value="DnaJ-like_C11_C"/>
</dbReference>
<dbReference type="PANTHER" id="PTHR44157:SF1">
    <property type="entry name" value="DNAJ HOMOLOG SUBFAMILY C MEMBER 11"/>
    <property type="match status" value="1"/>
</dbReference>
<accession>A7AMM6</accession>
<sequence length="688" mass="78704">MYDYYDILNVSRDSSAEEIKASYRKLIRQWHPDKNAMKHSESPQCNTTIHRAMDSIDLPQEMQRDSAFNKIHLAYAVLSDPEQRNIYDKYGSEGISLKKFLHHQMANERDALQEIPESIEDSVVHHSTELRKATNDVEIERGINVILQQRRWDKFRESPVQVISHITLSGVTHFFDDQIASFMRRRLFQIRKSAISNSIEIHLSKHSRIGYTYSSSIARGKFGMSTSSAYASSELTDTLEGAANIDWGEYMSFRYAWLSLKKKFSDYLWVSGIFGIDGYLSPMMRCLVHKSWGDNHAVEITAFPEFVLNYGYNRVLEHDLKLNIQAAVSQDDVGTMVRVKALSNTGAVVGTRCRFSMIGGTYIEGYIRQTFFTEIFAKVKLECRLRYNHNAIFFILKLVLNNTRLDLPIELYRGRTERCLFLGTAAACGVMLLPALSEIVINYFSRKDNFLSQNPYRQSLRSSFYYRFPAFSYLHSLNDQGKRHEKYVSSENVKDTYLSNSSSQWSEDAMEVIVTKDMALARQEGLSLFNVAKASYLREVDSDGLCIMFALYGHPEALNIIDGFVTVDLFDVTLESLDDTSTKPLGTGNRFSYGDVTVTSLLRQNNQLHLQRLFDRYILDVTNVLMSRVTNSCLSLSVSSKGQLIGFADPCANIFNVEPELFICYRYKSRVYTVRFGDADPVVLPQAT</sequence>
<feature type="domain" description="J" evidence="2">
    <location>
        <begin position="3"/>
        <end position="91"/>
    </location>
</feature>
<reference evidence="4" key="3">
    <citation type="journal article" date="2021" name="Int. J. Parasitol.">
        <title>Comparative analysis of gene expression between Babesia bovis blood stages and kinetes allowed by improved genome annotation.</title>
        <authorList>
            <person name="Ueti M.W."/>
            <person name="Johnson W.C."/>
            <person name="Kappmeyer L.S."/>
            <person name="Herndon D.R."/>
            <person name="Mousel M.R."/>
            <person name="Reif K.E."/>
            <person name="Taus N.S."/>
            <person name="Ifeonu O.O."/>
            <person name="Silva J.C."/>
            <person name="Suarez C.E."/>
            <person name="Brayton K.A."/>
        </authorList>
    </citation>
    <scope>NUCLEOTIDE SEQUENCE [LARGE SCALE GENOMIC DNA]</scope>
</reference>
<dbReference type="InterPro" id="IPR036869">
    <property type="entry name" value="J_dom_sf"/>
</dbReference>
<dbReference type="InterPro" id="IPR018253">
    <property type="entry name" value="DnaJ_domain_CS"/>
</dbReference>
<dbReference type="Pfam" id="PF00226">
    <property type="entry name" value="DnaJ"/>
    <property type="match status" value="1"/>
</dbReference>
<dbReference type="OMA" id="EWFFRTF"/>
<dbReference type="InParanoid" id="A7AMM6"/>
<organism evidence="3 4">
    <name type="scientific">Babesia bovis</name>
    <dbReference type="NCBI Taxonomy" id="5865"/>
    <lineage>
        <taxon>Eukaryota</taxon>
        <taxon>Sar</taxon>
        <taxon>Alveolata</taxon>
        <taxon>Apicomplexa</taxon>
        <taxon>Aconoidasida</taxon>
        <taxon>Piroplasmida</taxon>
        <taxon>Babesiidae</taxon>
        <taxon>Babesia</taxon>
    </lineage>
</organism>